<name>A0ABQ2DWL4_9MICC</name>
<evidence type="ECO:0000256" key="1">
    <source>
        <dbReference type="SAM" id="Phobius"/>
    </source>
</evidence>
<accession>A0ABQ2DWL4</accession>
<dbReference type="Proteomes" id="UP000606115">
    <property type="component" value="Unassembled WGS sequence"/>
</dbReference>
<feature type="transmembrane region" description="Helical" evidence="1">
    <location>
        <begin position="36"/>
        <end position="54"/>
    </location>
</feature>
<dbReference type="RefSeq" id="WP_188687232.1">
    <property type="nucleotide sequence ID" value="NZ_BMKX01000011.1"/>
</dbReference>
<dbReference type="GeneID" id="303305669"/>
<gene>
    <name evidence="2" type="ORF">GCM10007173_33360</name>
</gene>
<protein>
    <submittedName>
        <fullName evidence="2">Uncharacterized protein</fullName>
    </submittedName>
</protein>
<sequence>MTGEQERIDKLTAAELLVTADRASHTMVSTGGSTRVVLLVYVLIGSTGLSLADVISGTAILWLAALIIPVLLVQFFSTRNRVKARPVLDGSAIYGWYSFMAMIAVFCLRMWTAVDPWAIGSKWIISCFVMWHLLSAAQRSLDKDRVQDAQERAA</sequence>
<reference evidence="3" key="1">
    <citation type="journal article" date="2019" name="Int. J. Syst. Evol. Microbiol.">
        <title>The Global Catalogue of Microorganisms (GCM) 10K type strain sequencing project: providing services to taxonomists for standard genome sequencing and annotation.</title>
        <authorList>
            <consortium name="The Broad Institute Genomics Platform"/>
            <consortium name="The Broad Institute Genome Sequencing Center for Infectious Disease"/>
            <person name="Wu L."/>
            <person name="Ma J."/>
        </authorList>
    </citation>
    <scope>NUCLEOTIDE SEQUENCE [LARGE SCALE GENOMIC DNA]</scope>
    <source>
        <strain evidence="3">CGMCC 1.3685</strain>
    </source>
</reference>
<keyword evidence="1" id="KW-1133">Transmembrane helix</keyword>
<evidence type="ECO:0000313" key="3">
    <source>
        <dbReference type="Proteomes" id="UP000606115"/>
    </source>
</evidence>
<keyword evidence="1" id="KW-0812">Transmembrane</keyword>
<keyword evidence="3" id="KW-1185">Reference proteome</keyword>
<keyword evidence="1" id="KW-0472">Membrane</keyword>
<proteinExistence type="predicted"/>
<feature type="transmembrane region" description="Helical" evidence="1">
    <location>
        <begin position="90"/>
        <end position="111"/>
    </location>
</feature>
<evidence type="ECO:0000313" key="2">
    <source>
        <dbReference type="EMBL" id="GGJ71821.1"/>
    </source>
</evidence>
<dbReference type="EMBL" id="BMKX01000011">
    <property type="protein sequence ID" value="GGJ71821.1"/>
    <property type="molecule type" value="Genomic_DNA"/>
</dbReference>
<feature type="transmembrane region" description="Helical" evidence="1">
    <location>
        <begin position="117"/>
        <end position="137"/>
    </location>
</feature>
<comment type="caution">
    <text evidence="2">The sequence shown here is derived from an EMBL/GenBank/DDBJ whole genome shotgun (WGS) entry which is preliminary data.</text>
</comment>
<feature type="transmembrane region" description="Helical" evidence="1">
    <location>
        <begin position="60"/>
        <end position="78"/>
    </location>
</feature>
<organism evidence="2 3">
    <name type="scientific">Glutamicibacter ardleyensis</name>
    <dbReference type="NCBI Taxonomy" id="225894"/>
    <lineage>
        <taxon>Bacteria</taxon>
        <taxon>Bacillati</taxon>
        <taxon>Actinomycetota</taxon>
        <taxon>Actinomycetes</taxon>
        <taxon>Micrococcales</taxon>
        <taxon>Micrococcaceae</taxon>
        <taxon>Glutamicibacter</taxon>
    </lineage>
</organism>